<dbReference type="PATRIC" id="fig|1194972.3.peg.1351"/>
<evidence type="ECO:0000256" key="1">
    <source>
        <dbReference type="ARBA" id="ARBA00023125"/>
    </source>
</evidence>
<evidence type="ECO:0000313" key="4">
    <source>
        <dbReference type="EMBL" id="EJZ11129.1"/>
    </source>
</evidence>
<dbReference type="RefSeq" id="WP_003930968.1">
    <property type="nucleotide sequence ID" value="NZ_JH814692.1"/>
</dbReference>
<evidence type="ECO:0000313" key="5">
    <source>
        <dbReference type="Proteomes" id="UP000006072"/>
    </source>
</evidence>
<dbReference type="PANTHER" id="PTHR30055:SF231">
    <property type="entry name" value="TRANSCRIPTIONAL REGULATORY PROTEIN (PROBABLY DEOR-FAMILY)-RELATED"/>
    <property type="match status" value="1"/>
</dbReference>
<sequence length="200" mass="22363">MAYVATEERRKQLVAAATRVIREHGLSKATTRRIADEAGAPLASLHYCFRGKDELYEMVMDTLGVEGRDRLSEAVSAGMGVSEAAGAILRETAAWALATFEDRLTDYEVSIWAVRSGEFAHIPKKTYRTWIKHLGSLCREARRDDEPDYDYDSLGRMLLCLIDGFIIQHQMLQTRQSSKQTEMSIATIQAAIAGGVFDKE</sequence>
<dbReference type="eggNOG" id="COG1309">
    <property type="taxonomic scope" value="Bacteria"/>
</dbReference>
<dbReference type="PANTHER" id="PTHR30055">
    <property type="entry name" value="HTH-TYPE TRANSCRIPTIONAL REGULATOR RUTR"/>
    <property type="match status" value="1"/>
</dbReference>
<evidence type="ECO:0000259" key="3">
    <source>
        <dbReference type="PROSITE" id="PS50977"/>
    </source>
</evidence>
<proteinExistence type="predicted"/>
<dbReference type="GO" id="GO:0003700">
    <property type="term" value="F:DNA-binding transcription factor activity"/>
    <property type="evidence" value="ECO:0007669"/>
    <property type="project" value="TreeGrafter"/>
</dbReference>
<evidence type="ECO:0000256" key="2">
    <source>
        <dbReference type="PROSITE-ProRule" id="PRU00335"/>
    </source>
</evidence>
<dbReference type="PROSITE" id="PS50977">
    <property type="entry name" value="HTH_TETR_2"/>
    <property type="match status" value="1"/>
</dbReference>
<keyword evidence="5" id="KW-1185">Reference proteome</keyword>
<protein>
    <submittedName>
        <fullName evidence="4">TetR family transcriptional regulator</fullName>
    </submittedName>
</protein>
<dbReference type="SUPFAM" id="SSF48498">
    <property type="entry name" value="Tetracyclin repressor-like, C-terminal domain"/>
    <property type="match status" value="1"/>
</dbReference>
<dbReference type="HOGENOM" id="CLU_069356_15_1_11"/>
<dbReference type="Proteomes" id="UP000006072">
    <property type="component" value="Unassembled WGS sequence"/>
</dbReference>
<gene>
    <name evidence="4" type="ORF">MVAC_06712</name>
</gene>
<accession>K0VJ36</accession>
<dbReference type="InterPro" id="IPR050109">
    <property type="entry name" value="HTH-type_TetR-like_transc_reg"/>
</dbReference>
<dbReference type="EMBL" id="ALQA01000010">
    <property type="protein sequence ID" value="EJZ11129.1"/>
    <property type="molecule type" value="Genomic_DNA"/>
</dbReference>
<dbReference type="InterPro" id="IPR001647">
    <property type="entry name" value="HTH_TetR"/>
</dbReference>
<dbReference type="GO" id="GO:0000976">
    <property type="term" value="F:transcription cis-regulatory region binding"/>
    <property type="evidence" value="ECO:0007669"/>
    <property type="project" value="TreeGrafter"/>
</dbReference>
<dbReference type="Gene3D" id="1.10.357.10">
    <property type="entry name" value="Tetracycline Repressor, domain 2"/>
    <property type="match status" value="1"/>
</dbReference>
<feature type="domain" description="HTH tetR-type" evidence="3">
    <location>
        <begin position="7"/>
        <end position="67"/>
    </location>
</feature>
<name>K0VJ36_MYCVA</name>
<reference evidence="4 5" key="1">
    <citation type="journal article" date="2012" name="J. Bacteriol.">
        <title>Complete Genome Sequence of Mycobacterium vaccae Type Strain ATCC 25954.</title>
        <authorList>
            <person name="Ho Y.S."/>
            <person name="Adroub S.A."/>
            <person name="Abadi M."/>
            <person name="Al Alwan B."/>
            <person name="Alkhateeb R."/>
            <person name="Gao G."/>
            <person name="Ragab A."/>
            <person name="Ali S."/>
            <person name="van Soolingen D."/>
            <person name="Bitter W."/>
            <person name="Pain A."/>
            <person name="Abdallah A.M."/>
        </authorList>
    </citation>
    <scope>NUCLEOTIDE SEQUENCE [LARGE SCALE GENOMIC DNA]</scope>
    <source>
        <strain evidence="4 5">ATCC 25954</strain>
    </source>
</reference>
<dbReference type="SUPFAM" id="SSF46689">
    <property type="entry name" value="Homeodomain-like"/>
    <property type="match status" value="1"/>
</dbReference>
<keyword evidence="1 2" id="KW-0238">DNA-binding</keyword>
<dbReference type="AlphaFoldDB" id="K0VJ36"/>
<organism evidence="4 5">
    <name type="scientific">Mycolicibacterium vaccae ATCC 25954</name>
    <dbReference type="NCBI Taxonomy" id="1194972"/>
    <lineage>
        <taxon>Bacteria</taxon>
        <taxon>Bacillati</taxon>
        <taxon>Actinomycetota</taxon>
        <taxon>Actinomycetes</taxon>
        <taxon>Mycobacteriales</taxon>
        <taxon>Mycobacteriaceae</taxon>
        <taxon>Mycolicibacterium</taxon>
    </lineage>
</organism>
<dbReference type="InterPro" id="IPR036271">
    <property type="entry name" value="Tet_transcr_reg_TetR-rel_C_sf"/>
</dbReference>
<feature type="DNA-binding region" description="H-T-H motif" evidence="2">
    <location>
        <begin position="30"/>
        <end position="49"/>
    </location>
</feature>
<dbReference type="InterPro" id="IPR009057">
    <property type="entry name" value="Homeodomain-like_sf"/>
</dbReference>
<comment type="caution">
    <text evidence="4">The sequence shown here is derived from an EMBL/GenBank/DDBJ whole genome shotgun (WGS) entry which is preliminary data.</text>
</comment>
<dbReference type="Pfam" id="PF00440">
    <property type="entry name" value="TetR_N"/>
    <property type="match status" value="1"/>
</dbReference>